<dbReference type="GO" id="GO:0005737">
    <property type="term" value="C:cytoplasm"/>
    <property type="evidence" value="ECO:0007669"/>
    <property type="project" value="TreeGrafter"/>
</dbReference>
<accession>A0A5J4KVZ8</accession>
<gene>
    <name evidence="4" type="ORF">KDW_58350</name>
</gene>
<evidence type="ECO:0000313" key="5">
    <source>
        <dbReference type="Proteomes" id="UP000326912"/>
    </source>
</evidence>
<sequence>MITLEGASGSGKTRLGTEFLQWCSVQNATILQGHAFEGSSTLPFQPLIDALRVRIEQENAPDDLLPDVWLAELSRLLPELRERYPDLVVPHNEDAIIRTQIFEAVARLCHALSRQRVLVLFLDDLHWANPDLLGGIYYLIQRWQQSCSAIMVILSFRPDQENNAATSLTDWSKKLRRLMPSVVHQPLQPFLASDILYLLQSLTATIQEETLFSFALPAETSAEHLDVLAEKLYALTNGHVLYTIETIKSLIEQKAFSSLQKLLHTHEKISDLVQDMLPASIQEHILLCLKQSTPAAQALAMAIAIQGPDASFEQLCGTAKLSENESLAALDELQDLALLRQNTEQDEHPYRYLFTYSKTSEILKATASKTRYQLMLSRTRSAAS</sequence>
<dbReference type="GO" id="GO:0004016">
    <property type="term" value="F:adenylate cyclase activity"/>
    <property type="evidence" value="ECO:0007669"/>
    <property type="project" value="TreeGrafter"/>
</dbReference>
<dbReference type="InterPro" id="IPR041664">
    <property type="entry name" value="AAA_16"/>
</dbReference>
<dbReference type="Pfam" id="PF13191">
    <property type="entry name" value="AAA_16"/>
    <property type="match status" value="1"/>
</dbReference>
<name>A0A5J4KVZ8_9CHLR</name>
<dbReference type="PANTHER" id="PTHR16305">
    <property type="entry name" value="TESTICULAR SOLUBLE ADENYLYL CYCLASE"/>
    <property type="match status" value="1"/>
</dbReference>
<evidence type="ECO:0000313" key="4">
    <source>
        <dbReference type="EMBL" id="GER91673.1"/>
    </source>
</evidence>
<dbReference type="RefSeq" id="WP_233097963.1">
    <property type="nucleotide sequence ID" value="NZ_BKZW01000004.1"/>
</dbReference>
<evidence type="ECO:0000256" key="2">
    <source>
        <dbReference type="ARBA" id="ARBA00022840"/>
    </source>
</evidence>
<feature type="domain" description="Orc1-like AAA ATPase" evidence="3">
    <location>
        <begin position="2"/>
        <end position="145"/>
    </location>
</feature>
<dbReference type="SUPFAM" id="SSF52540">
    <property type="entry name" value="P-loop containing nucleoside triphosphate hydrolases"/>
    <property type="match status" value="1"/>
</dbReference>
<reference evidence="4 5" key="1">
    <citation type="submission" date="2019-10" db="EMBL/GenBank/DDBJ databases">
        <title>Dictyobacter vulcani sp. nov., within the class Ktedonobacteria, isolated from soil of volcanic Mt. Zao.</title>
        <authorList>
            <person name="Zheng Y."/>
            <person name="Wang C.M."/>
            <person name="Sakai Y."/>
            <person name="Abe K."/>
            <person name="Yokota A."/>
            <person name="Yabe S."/>
        </authorList>
    </citation>
    <scope>NUCLEOTIDE SEQUENCE [LARGE SCALE GENOMIC DNA]</scope>
    <source>
        <strain evidence="4 5">W12</strain>
    </source>
</reference>
<dbReference type="GO" id="GO:0005524">
    <property type="term" value="F:ATP binding"/>
    <property type="evidence" value="ECO:0007669"/>
    <property type="project" value="UniProtKB-KW"/>
</dbReference>
<proteinExistence type="predicted"/>
<keyword evidence="5" id="KW-1185">Reference proteome</keyword>
<protein>
    <recommendedName>
        <fullName evidence="3">Orc1-like AAA ATPase domain-containing protein</fullName>
    </recommendedName>
</protein>
<keyword evidence="2" id="KW-0067">ATP-binding</keyword>
<dbReference type="EMBL" id="BKZW01000004">
    <property type="protein sequence ID" value="GER91673.1"/>
    <property type="molecule type" value="Genomic_DNA"/>
</dbReference>
<keyword evidence="1" id="KW-0547">Nucleotide-binding</keyword>
<dbReference type="InterPro" id="IPR027417">
    <property type="entry name" value="P-loop_NTPase"/>
</dbReference>
<comment type="caution">
    <text evidence="4">The sequence shown here is derived from an EMBL/GenBank/DDBJ whole genome shotgun (WGS) entry which is preliminary data.</text>
</comment>
<dbReference type="Proteomes" id="UP000326912">
    <property type="component" value="Unassembled WGS sequence"/>
</dbReference>
<evidence type="ECO:0000256" key="1">
    <source>
        <dbReference type="ARBA" id="ARBA00022741"/>
    </source>
</evidence>
<evidence type="ECO:0000259" key="3">
    <source>
        <dbReference type="Pfam" id="PF13191"/>
    </source>
</evidence>
<dbReference type="PANTHER" id="PTHR16305:SF35">
    <property type="entry name" value="TRANSCRIPTIONAL ACTIVATOR DOMAIN"/>
    <property type="match status" value="1"/>
</dbReference>
<dbReference type="AlphaFoldDB" id="A0A5J4KVZ8"/>
<organism evidence="4 5">
    <name type="scientific">Dictyobacter vulcani</name>
    <dbReference type="NCBI Taxonomy" id="2607529"/>
    <lineage>
        <taxon>Bacteria</taxon>
        <taxon>Bacillati</taxon>
        <taxon>Chloroflexota</taxon>
        <taxon>Ktedonobacteria</taxon>
        <taxon>Ktedonobacterales</taxon>
        <taxon>Dictyobacteraceae</taxon>
        <taxon>Dictyobacter</taxon>
    </lineage>
</organism>